<dbReference type="GeneID" id="6756716"/>
<evidence type="ECO:0000313" key="2">
    <source>
        <dbReference type="EMBL" id="EDV21980.1"/>
    </source>
</evidence>
<dbReference type="CTD" id="6756716"/>
<evidence type="ECO:0000259" key="1">
    <source>
        <dbReference type="PROSITE" id="PS51112"/>
    </source>
</evidence>
<dbReference type="eggNOG" id="KOG3274">
    <property type="taxonomic scope" value="Eukaryota"/>
</dbReference>
<dbReference type="PANTHER" id="PTHR13016">
    <property type="entry name" value="AMMECR1 HOMOLOG"/>
    <property type="match status" value="1"/>
</dbReference>
<sequence>MCVYCFDVLISYVQRQSEPARPAFTNDAYPLFVTWKTSDERLRGCIGTFSSCNLHSGLRDYALNSAIKDSRFAPIRKEEITDLSCTVSLLTNFEEAADYLDWEVGIHGIRIEFKNEKGHHRSATYLPEVAKEQEWTKIQTIDSLLRKGGYRANISPSFRSSIRTTRYCSQKITLSYNEYLQHQQQISHSGK</sequence>
<dbReference type="RefSeq" id="XP_002115617.1">
    <property type="nucleotide sequence ID" value="XM_002115581.1"/>
</dbReference>
<dbReference type="OMA" id="LFITWNK"/>
<dbReference type="KEGG" id="tad:TRIADDRAFT_50735"/>
<dbReference type="InterPro" id="IPR002733">
    <property type="entry name" value="AMMECR1_domain"/>
</dbReference>
<dbReference type="Pfam" id="PF01871">
    <property type="entry name" value="AMMECR1"/>
    <property type="match status" value="1"/>
</dbReference>
<dbReference type="AlphaFoldDB" id="B3S5M0"/>
<name>B3S5M0_TRIAD</name>
<dbReference type="Gene3D" id="3.30.700.20">
    <property type="entry name" value="Hypothetical protein ph0010, domain 1"/>
    <property type="match status" value="1"/>
</dbReference>
<dbReference type="PROSITE" id="PS51112">
    <property type="entry name" value="AMMECR1"/>
    <property type="match status" value="1"/>
</dbReference>
<accession>B3S5M0</accession>
<evidence type="ECO:0000313" key="3">
    <source>
        <dbReference type="Proteomes" id="UP000009022"/>
    </source>
</evidence>
<dbReference type="PANTHER" id="PTHR13016:SF0">
    <property type="entry name" value="AMME SYNDROME CANDIDATE GENE 1 PROTEIN"/>
    <property type="match status" value="1"/>
</dbReference>
<dbReference type="PhylomeDB" id="B3S5M0"/>
<dbReference type="InterPro" id="IPR023473">
    <property type="entry name" value="AMMECR1"/>
</dbReference>
<dbReference type="OrthoDB" id="24630at2759"/>
<dbReference type="HOGENOM" id="CLU_052828_1_0_1"/>
<keyword evidence="3" id="KW-1185">Reference proteome</keyword>
<gene>
    <name evidence="2" type="ORF">TRIADDRAFT_50735</name>
</gene>
<dbReference type="Proteomes" id="UP000009022">
    <property type="component" value="Unassembled WGS sequence"/>
</dbReference>
<organism evidence="2 3">
    <name type="scientific">Trichoplax adhaerens</name>
    <name type="common">Trichoplax reptans</name>
    <dbReference type="NCBI Taxonomy" id="10228"/>
    <lineage>
        <taxon>Eukaryota</taxon>
        <taxon>Metazoa</taxon>
        <taxon>Placozoa</taxon>
        <taxon>Uniplacotomia</taxon>
        <taxon>Trichoplacea</taxon>
        <taxon>Trichoplacidae</taxon>
        <taxon>Trichoplax</taxon>
    </lineage>
</organism>
<dbReference type="EMBL" id="DS985251">
    <property type="protein sequence ID" value="EDV21980.1"/>
    <property type="molecule type" value="Genomic_DNA"/>
</dbReference>
<proteinExistence type="predicted"/>
<reference evidence="2 3" key="1">
    <citation type="journal article" date="2008" name="Nature">
        <title>The Trichoplax genome and the nature of placozoans.</title>
        <authorList>
            <person name="Srivastava M."/>
            <person name="Begovic E."/>
            <person name="Chapman J."/>
            <person name="Putnam N.H."/>
            <person name="Hellsten U."/>
            <person name="Kawashima T."/>
            <person name="Kuo A."/>
            <person name="Mitros T."/>
            <person name="Salamov A."/>
            <person name="Carpenter M.L."/>
            <person name="Signorovitch A.Y."/>
            <person name="Moreno M.A."/>
            <person name="Kamm K."/>
            <person name="Grimwood J."/>
            <person name="Schmutz J."/>
            <person name="Shapiro H."/>
            <person name="Grigoriev I.V."/>
            <person name="Buss L.W."/>
            <person name="Schierwater B."/>
            <person name="Dellaporta S.L."/>
            <person name="Rokhsar D.S."/>
        </authorList>
    </citation>
    <scope>NUCLEOTIDE SEQUENCE [LARGE SCALE GENOMIC DNA]</scope>
    <source>
        <strain evidence="2 3">Grell-BS-1999</strain>
    </source>
</reference>
<dbReference type="SUPFAM" id="SSF143447">
    <property type="entry name" value="AMMECR1-like"/>
    <property type="match status" value="1"/>
</dbReference>
<dbReference type="InterPro" id="IPR036071">
    <property type="entry name" value="AMMECR1_dom_sf"/>
</dbReference>
<feature type="domain" description="AMMECR1" evidence="1">
    <location>
        <begin position="1"/>
        <end position="183"/>
    </location>
</feature>
<protein>
    <recommendedName>
        <fullName evidence="1">AMMECR1 domain-containing protein</fullName>
    </recommendedName>
</protein>
<dbReference type="FunCoup" id="B3S5M0">
    <property type="interactions" value="2152"/>
</dbReference>
<dbReference type="InParanoid" id="B3S5M0"/>
<dbReference type="FunFam" id="3.30.700.20:FF:000001">
    <property type="entry name" value="AMME syndrome candidate gene 1"/>
    <property type="match status" value="1"/>
</dbReference>
<dbReference type="NCBIfam" id="TIGR00296">
    <property type="entry name" value="TIGR00296 family protein"/>
    <property type="match status" value="1"/>
</dbReference>
<dbReference type="STRING" id="10228.B3S5M0"/>
<dbReference type="InterPro" id="IPR027485">
    <property type="entry name" value="AMMECR1_N"/>
</dbReference>